<keyword evidence="2" id="KW-1133">Transmembrane helix</keyword>
<evidence type="ECO:0000256" key="2">
    <source>
        <dbReference type="SAM" id="Phobius"/>
    </source>
</evidence>
<evidence type="ECO:0000256" key="1">
    <source>
        <dbReference type="SAM" id="MobiDB-lite"/>
    </source>
</evidence>
<dbReference type="AlphaFoldDB" id="A0A919TBA5"/>
<feature type="region of interest" description="Disordered" evidence="1">
    <location>
        <begin position="64"/>
        <end position="86"/>
    </location>
</feature>
<dbReference type="RefSeq" id="WP_213007508.1">
    <property type="nucleotide sequence ID" value="NZ_BOQN01000049.1"/>
</dbReference>
<feature type="compositionally biased region" description="Low complexity" evidence="1">
    <location>
        <begin position="71"/>
        <end position="85"/>
    </location>
</feature>
<comment type="caution">
    <text evidence="3">The sequence shown here is derived from an EMBL/GenBank/DDBJ whole genome shotgun (WGS) entry which is preliminary data.</text>
</comment>
<organism evidence="3 4">
    <name type="scientific">Paractinoplanes toevensis</name>
    <dbReference type="NCBI Taxonomy" id="571911"/>
    <lineage>
        <taxon>Bacteria</taxon>
        <taxon>Bacillati</taxon>
        <taxon>Actinomycetota</taxon>
        <taxon>Actinomycetes</taxon>
        <taxon>Micromonosporales</taxon>
        <taxon>Micromonosporaceae</taxon>
        <taxon>Paractinoplanes</taxon>
    </lineage>
</organism>
<keyword evidence="2" id="KW-0812">Transmembrane</keyword>
<evidence type="ECO:0000313" key="3">
    <source>
        <dbReference type="EMBL" id="GIM91606.1"/>
    </source>
</evidence>
<reference evidence="3 4" key="1">
    <citation type="submission" date="2021-03" db="EMBL/GenBank/DDBJ databases">
        <title>Whole genome shotgun sequence of Actinoplanes toevensis NBRC 105298.</title>
        <authorList>
            <person name="Komaki H."/>
            <person name="Tamura T."/>
        </authorList>
    </citation>
    <scope>NUCLEOTIDE SEQUENCE [LARGE SCALE GENOMIC DNA]</scope>
    <source>
        <strain evidence="3 4">NBRC 105298</strain>
    </source>
</reference>
<keyword evidence="2" id="KW-0472">Membrane</keyword>
<proteinExistence type="predicted"/>
<keyword evidence="4" id="KW-1185">Reference proteome</keyword>
<accession>A0A919TBA5</accession>
<feature type="transmembrane region" description="Helical" evidence="2">
    <location>
        <begin position="38"/>
        <end position="58"/>
    </location>
</feature>
<sequence>MPSEIDLLRSLDDEPPAPSTVDIDQAITVGRRRNRRRAVGYAGVAALTVIAVAGVAVVNARTSTRPSPNLAATKKPSASAKPKPAYTIPGTAGWKAPAATAPTSCTIEKLPVPDNEPMALIGGGDPTGSYYVGRTYPKGGGYQGVIWHGDSVKKVMLPGDAEESMTDVNSSGDATGWSYLNDAQVPFAYVNGKVVKLPGVKAGNAAAINDAGAIVGVDASSPAGDAASSAVVWTSATAKPFKLPVPAGTKASTAADIDEDGTTVGDLDLKTPYVWFPDGTHHDLPLPSYQGKKAASARVFSIRNGIAVGVADEKSEEERLGVAGTMWATQWNVRTGEAVILDQFDMRPDAVNAQGWKVGINKSGYAILDVDGPILKLPMLADHKPGLLTNIPNTISDDGRTIGGQSDDADDVIQAVVWRCK</sequence>
<evidence type="ECO:0000313" key="4">
    <source>
        <dbReference type="Proteomes" id="UP000677082"/>
    </source>
</evidence>
<gene>
    <name evidence="3" type="ORF">Ato02nite_033990</name>
</gene>
<name>A0A919TBA5_9ACTN</name>
<protein>
    <submittedName>
        <fullName evidence="3">Uncharacterized protein</fullName>
    </submittedName>
</protein>
<dbReference type="EMBL" id="BOQN01000049">
    <property type="protein sequence ID" value="GIM91606.1"/>
    <property type="molecule type" value="Genomic_DNA"/>
</dbReference>
<dbReference type="Proteomes" id="UP000677082">
    <property type="component" value="Unassembled WGS sequence"/>
</dbReference>